<dbReference type="PROSITE" id="PS00018">
    <property type="entry name" value="EF_HAND_1"/>
    <property type="match status" value="1"/>
</dbReference>
<proteinExistence type="predicted"/>
<protein>
    <recommendedName>
        <fullName evidence="4">EF-hand domain-containing protein</fullName>
    </recommendedName>
</protein>
<gene>
    <name evidence="5" type="ORF">Cvel_22543</name>
</gene>
<organism evidence="5">
    <name type="scientific">Chromera velia CCMP2878</name>
    <dbReference type="NCBI Taxonomy" id="1169474"/>
    <lineage>
        <taxon>Eukaryota</taxon>
        <taxon>Sar</taxon>
        <taxon>Alveolata</taxon>
        <taxon>Colpodellida</taxon>
        <taxon>Chromeraceae</taxon>
        <taxon>Chromera</taxon>
    </lineage>
</organism>
<dbReference type="InterPro" id="IPR018247">
    <property type="entry name" value="EF_Hand_1_Ca_BS"/>
</dbReference>
<evidence type="ECO:0000256" key="1">
    <source>
        <dbReference type="ARBA" id="ARBA00022723"/>
    </source>
</evidence>
<reference evidence="5" key="1">
    <citation type="submission" date="2014-11" db="EMBL/GenBank/DDBJ databases">
        <authorList>
            <person name="Otto D Thomas"/>
            <person name="Naeem Raeece"/>
        </authorList>
    </citation>
    <scope>NUCLEOTIDE SEQUENCE</scope>
</reference>
<sequence length="1025" mass="115807">MDLRDLNRFEEELLSKLGQKCTGIESNYIIKLFKYHDTRNCGKCSWDQFRLALEPYAGHIKEDFLHEVFYRYADGGPELDYKKFAVAFSSGELRELNTRISETRAFTAQTHRRPPSSRTIRATIDRSKTFLVRSPAGTLIKLATELKACDVANTRTIPPPDFQRVLLRGPLSPLQFSIAEIQALMASFGANPQVAGPGLVAYDNLIDELKADLTDEETVVLRQSFQKLNPDRDSVAAFRDVWKALNPERHPQVTSKKKTASTLLREMQEQLEGVLAFRRGGLVQFNKCVAWEEFLDFYRFTCACSVERGEALIPILVSIWHLDIAPAEVLQERIDPSLLPAAAHEPKKKRLDLHTWAQETLPAHAAYRSPRKRVKFEEVFGKVRAHLEAGGIKAAVGVLQAFTEVDRNADGFINVAEFRAAVERGKYLRLLGDEEASFFREFGSEIESEEKGVDVVVPLDAVMSLLWGRPSKTREALIHEAFRGLPVACQGGEGEGAADLVRVETVLECFDAKRHPLVEQSRSSEEAVVQEFQSAFKHYASFACDDGLVRLEDFYLFFAMWSSITPDDIYFDAFMRRVWALGDPEVDYQTEAREMSETRAKMRNEATGMRHPFERDPHLLRDDKVYSKPHASVFASTKKEPVVDMPPTKETQKATQTSADLFPHGWREDGAALDDLHERYVRTRDWGPVPKNRQSATSFSHFAHRGAMDEKLQVILDVSRSRLAQFRTLKLWLQLIETFEKYDFMGKGRIIKHDYDRLHRRTALGLSDHEKNALFRFYSSDSPDTLFDYIAWLEDLKGDLDLHRIQWVQRAWEAVVGPSLKDPAEAKVGIEVVLAQMNFQSHPAVVFAKSSAHEAREDFRSTLVHVSVRRGLHGALIDRIGFFEVMRLHSCVFPVLDEFRMLTHQASNIPLGPESSPRAMSIKARTRSPSPVGDADDADAVLENALAAKDVATSPMYALRGGTQQGHSSCGGVGDGFDDARGKKSTIGPIVRLPQDERLIGDDDKLIPPREMARRGIKPRNPLLL</sequence>
<feature type="domain" description="EF-hand" evidence="4">
    <location>
        <begin position="393"/>
        <end position="428"/>
    </location>
</feature>
<dbReference type="VEuPathDB" id="CryptoDB:Cvel_22543"/>
<dbReference type="SUPFAM" id="SSF47473">
    <property type="entry name" value="EF-hand"/>
    <property type="match status" value="3"/>
</dbReference>
<name>A0A0G4GME1_9ALVE</name>
<evidence type="ECO:0000259" key="4">
    <source>
        <dbReference type="PROSITE" id="PS50222"/>
    </source>
</evidence>
<dbReference type="EMBL" id="CDMZ01001354">
    <property type="protein sequence ID" value="CEM31367.1"/>
    <property type="molecule type" value="Genomic_DNA"/>
</dbReference>
<dbReference type="PANTHER" id="PTHR34524">
    <property type="entry name" value="CALCYPHOSIN"/>
    <property type="match status" value="1"/>
</dbReference>
<dbReference type="PROSITE" id="PS50222">
    <property type="entry name" value="EF_HAND_2"/>
    <property type="match status" value="1"/>
</dbReference>
<evidence type="ECO:0000256" key="2">
    <source>
        <dbReference type="ARBA" id="ARBA00022737"/>
    </source>
</evidence>
<accession>A0A0G4GME1</accession>
<dbReference type="GO" id="GO:0005509">
    <property type="term" value="F:calcium ion binding"/>
    <property type="evidence" value="ECO:0007669"/>
    <property type="project" value="InterPro"/>
</dbReference>
<dbReference type="Gene3D" id="1.10.238.10">
    <property type="entry name" value="EF-hand"/>
    <property type="match status" value="2"/>
</dbReference>
<keyword evidence="2" id="KW-0677">Repeat</keyword>
<evidence type="ECO:0000256" key="3">
    <source>
        <dbReference type="ARBA" id="ARBA00022837"/>
    </source>
</evidence>
<evidence type="ECO:0000313" key="5">
    <source>
        <dbReference type="EMBL" id="CEM31367.1"/>
    </source>
</evidence>
<keyword evidence="3" id="KW-0106">Calcium</keyword>
<dbReference type="InterPro" id="IPR011992">
    <property type="entry name" value="EF-hand-dom_pair"/>
</dbReference>
<dbReference type="InterPro" id="IPR002048">
    <property type="entry name" value="EF_hand_dom"/>
</dbReference>
<dbReference type="InterPro" id="IPR051581">
    <property type="entry name" value="Ca-bind"/>
</dbReference>
<dbReference type="AlphaFoldDB" id="A0A0G4GME1"/>
<dbReference type="PANTHER" id="PTHR34524:SF6">
    <property type="entry name" value="CALCYPHOSINE LIKE"/>
    <property type="match status" value="1"/>
</dbReference>
<keyword evidence="1" id="KW-0479">Metal-binding</keyword>